<evidence type="ECO:0000313" key="2">
    <source>
        <dbReference type="Proteomes" id="UP000826012"/>
    </source>
</evidence>
<dbReference type="Proteomes" id="UP000826012">
    <property type="component" value="Chromosome"/>
</dbReference>
<reference evidence="1 2" key="2">
    <citation type="submission" date="2021-07" db="EMBL/GenBank/DDBJ databases">
        <authorList>
            <person name="Matsumoto Y."/>
            <person name="Motooka D."/>
            <person name="Nakamura S."/>
        </authorList>
    </citation>
    <scope>NUCLEOTIDE SEQUENCE [LARGE SCALE GENOMIC DNA]</scope>
    <source>
        <strain evidence="1 2">TY59</strain>
    </source>
</reference>
<accession>A0ABM7STI6</accession>
<name>A0ABM7STI6_9MYCO</name>
<reference evidence="1 2" key="1">
    <citation type="submission" date="2021-07" db="EMBL/GenBank/DDBJ databases">
        <title>Complete genome sequence of nontuberculous Mycobacterium sp. TY59.</title>
        <authorList>
            <person name="Fukushima K."/>
        </authorList>
    </citation>
    <scope>NUCLEOTIDE SEQUENCE [LARGE SCALE GENOMIC DNA]</scope>
    <source>
        <strain evidence="1 2">TY59</strain>
    </source>
</reference>
<dbReference type="EMBL" id="AP024828">
    <property type="protein sequence ID" value="BCZ24712.1"/>
    <property type="molecule type" value="Genomic_DNA"/>
</dbReference>
<sequence length="95" mass="10577">MKCIDDAFQALASGQRRLQQLMRMRPGLQPVHRDGENLIRLRELAGASNFPLMQLGARQRGTGVLCEQLQQQKLMRCGLGTGADHKATVYDIPMA</sequence>
<keyword evidence="2" id="KW-1185">Reference proteome</keyword>
<organism evidence="1 2">
    <name type="scientific">Mycobacterium senriense</name>
    <dbReference type="NCBI Taxonomy" id="2775496"/>
    <lineage>
        <taxon>Bacteria</taxon>
        <taxon>Bacillati</taxon>
        <taxon>Actinomycetota</taxon>
        <taxon>Actinomycetes</taxon>
        <taxon>Mycobacteriales</taxon>
        <taxon>Mycobacteriaceae</taxon>
        <taxon>Mycobacterium</taxon>
        <taxon>Mycobacterium avium complex (MAC)</taxon>
    </lineage>
</organism>
<protein>
    <submittedName>
        <fullName evidence="1">Uncharacterized protein</fullName>
    </submittedName>
</protein>
<evidence type="ECO:0000313" key="1">
    <source>
        <dbReference type="EMBL" id="BCZ24712.1"/>
    </source>
</evidence>
<proteinExistence type="predicted"/>
<gene>
    <name evidence="1" type="ORF">MTY59_45670</name>
</gene>